<gene>
    <name evidence="2" type="ORF">EJ08DRAFT_21422</name>
</gene>
<dbReference type="EMBL" id="MU007018">
    <property type="protein sequence ID" value="KAF2434029.1"/>
    <property type="molecule type" value="Genomic_DNA"/>
</dbReference>
<accession>A0A9P4U0W5</accession>
<organism evidence="2 3">
    <name type="scientific">Tothia fuscella</name>
    <dbReference type="NCBI Taxonomy" id="1048955"/>
    <lineage>
        <taxon>Eukaryota</taxon>
        <taxon>Fungi</taxon>
        <taxon>Dikarya</taxon>
        <taxon>Ascomycota</taxon>
        <taxon>Pezizomycotina</taxon>
        <taxon>Dothideomycetes</taxon>
        <taxon>Pleosporomycetidae</taxon>
        <taxon>Venturiales</taxon>
        <taxon>Cylindrosympodiaceae</taxon>
        <taxon>Tothia</taxon>
    </lineage>
</organism>
<dbReference type="AlphaFoldDB" id="A0A9P4U0W5"/>
<sequence length="182" mass="19226">MSNAATSTLANDLGLLPTSGSTTLESSPTTSPCPAAGNVRACLNEYSPSIPGCSDDYVCLCLGSTLLLECYDNCRDDPARVGVVAQVDLFCRMAQSKRPGASSSTISSANPTFSTQINSSIGFESSTSKIESLPSDPAAPYRGNGRTPGDDSHNPGTYRRFIAHIWYGILSELTGENQKEMD</sequence>
<keyword evidence="3" id="KW-1185">Reference proteome</keyword>
<reference evidence="2" key="1">
    <citation type="journal article" date="2020" name="Stud. Mycol.">
        <title>101 Dothideomycetes genomes: a test case for predicting lifestyles and emergence of pathogens.</title>
        <authorList>
            <person name="Haridas S."/>
            <person name="Albert R."/>
            <person name="Binder M."/>
            <person name="Bloem J."/>
            <person name="Labutti K."/>
            <person name="Salamov A."/>
            <person name="Andreopoulos B."/>
            <person name="Baker S."/>
            <person name="Barry K."/>
            <person name="Bills G."/>
            <person name="Bluhm B."/>
            <person name="Cannon C."/>
            <person name="Castanera R."/>
            <person name="Culley D."/>
            <person name="Daum C."/>
            <person name="Ezra D."/>
            <person name="Gonzalez J."/>
            <person name="Henrissat B."/>
            <person name="Kuo A."/>
            <person name="Liang C."/>
            <person name="Lipzen A."/>
            <person name="Lutzoni F."/>
            <person name="Magnuson J."/>
            <person name="Mondo S."/>
            <person name="Nolan M."/>
            <person name="Ohm R."/>
            <person name="Pangilinan J."/>
            <person name="Park H.-J."/>
            <person name="Ramirez L."/>
            <person name="Alfaro M."/>
            <person name="Sun H."/>
            <person name="Tritt A."/>
            <person name="Yoshinaga Y."/>
            <person name="Zwiers L.-H."/>
            <person name="Turgeon B."/>
            <person name="Goodwin S."/>
            <person name="Spatafora J."/>
            <person name="Crous P."/>
            <person name="Grigoriev I."/>
        </authorList>
    </citation>
    <scope>NUCLEOTIDE SEQUENCE</scope>
    <source>
        <strain evidence="2">CBS 130266</strain>
    </source>
</reference>
<dbReference type="OrthoDB" id="2507140at2759"/>
<comment type="caution">
    <text evidence="2">The sequence shown here is derived from an EMBL/GenBank/DDBJ whole genome shotgun (WGS) entry which is preliminary data.</text>
</comment>
<evidence type="ECO:0000313" key="3">
    <source>
        <dbReference type="Proteomes" id="UP000800235"/>
    </source>
</evidence>
<proteinExistence type="predicted"/>
<evidence type="ECO:0000256" key="1">
    <source>
        <dbReference type="SAM" id="MobiDB-lite"/>
    </source>
</evidence>
<evidence type="ECO:0000313" key="2">
    <source>
        <dbReference type="EMBL" id="KAF2434029.1"/>
    </source>
</evidence>
<feature type="region of interest" description="Disordered" evidence="1">
    <location>
        <begin position="126"/>
        <end position="155"/>
    </location>
</feature>
<protein>
    <submittedName>
        <fullName evidence="2">Uncharacterized protein</fullName>
    </submittedName>
</protein>
<name>A0A9P4U0W5_9PEZI</name>
<dbReference type="Proteomes" id="UP000800235">
    <property type="component" value="Unassembled WGS sequence"/>
</dbReference>